<feature type="transmembrane region" description="Helical" evidence="2">
    <location>
        <begin position="206"/>
        <end position="227"/>
    </location>
</feature>
<feature type="transmembrane region" description="Helical" evidence="2">
    <location>
        <begin position="655"/>
        <end position="678"/>
    </location>
</feature>
<feature type="region of interest" description="Disordered" evidence="1">
    <location>
        <begin position="947"/>
        <end position="1009"/>
    </location>
</feature>
<keyword evidence="6" id="KW-1185">Reference proteome</keyword>
<dbReference type="Pfam" id="PF00149">
    <property type="entry name" value="Metallophos"/>
    <property type="match status" value="1"/>
</dbReference>
<feature type="transmembrane region" description="Helical" evidence="2">
    <location>
        <begin position="52"/>
        <end position="70"/>
    </location>
</feature>
<reference evidence="4 6" key="1">
    <citation type="journal article" date="2017" name="Nature">
        <title>The sunflower genome provides insights into oil metabolism, flowering and Asterid evolution.</title>
        <authorList>
            <person name="Badouin H."/>
            <person name="Gouzy J."/>
            <person name="Grassa C.J."/>
            <person name="Murat F."/>
            <person name="Staton S.E."/>
            <person name="Cottret L."/>
            <person name="Lelandais-Briere C."/>
            <person name="Owens G.L."/>
            <person name="Carrere S."/>
            <person name="Mayjonade B."/>
            <person name="Legrand L."/>
            <person name="Gill N."/>
            <person name="Kane N.C."/>
            <person name="Bowers J.E."/>
            <person name="Hubner S."/>
            <person name="Bellec A."/>
            <person name="Berard A."/>
            <person name="Berges H."/>
            <person name="Blanchet N."/>
            <person name="Boniface M.C."/>
            <person name="Brunel D."/>
            <person name="Catrice O."/>
            <person name="Chaidir N."/>
            <person name="Claudel C."/>
            <person name="Donnadieu C."/>
            <person name="Faraut T."/>
            <person name="Fievet G."/>
            <person name="Helmstetter N."/>
            <person name="King M."/>
            <person name="Knapp S.J."/>
            <person name="Lai Z."/>
            <person name="Le Paslier M.C."/>
            <person name="Lippi Y."/>
            <person name="Lorenzon L."/>
            <person name="Mandel J.R."/>
            <person name="Marage G."/>
            <person name="Marchand G."/>
            <person name="Marquand E."/>
            <person name="Bret-Mestries E."/>
            <person name="Morien E."/>
            <person name="Nambeesan S."/>
            <person name="Nguyen T."/>
            <person name="Pegot-Espagnet P."/>
            <person name="Pouilly N."/>
            <person name="Raftis F."/>
            <person name="Sallet E."/>
            <person name="Schiex T."/>
            <person name="Thomas J."/>
            <person name="Vandecasteele C."/>
            <person name="Vares D."/>
            <person name="Vear F."/>
            <person name="Vautrin S."/>
            <person name="Crespi M."/>
            <person name="Mangin B."/>
            <person name="Burke J.M."/>
            <person name="Salse J."/>
            <person name="Munos S."/>
            <person name="Vincourt P."/>
            <person name="Rieseberg L.H."/>
            <person name="Langlade N.B."/>
        </authorList>
    </citation>
    <scope>NUCLEOTIDE SEQUENCE [LARGE SCALE GENOMIC DNA]</scope>
    <source>
        <strain evidence="6">cv. SF193</strain>
        <tissue evidence="4">Leaves</tissue>
    </source>
</reference>
<dbReference type="OrthoDB" id="1883418at2759"/>
<dbReference type="InParanoid" id="A0A251TZX6"/>
<evidence type="ECO:0000313" key="6">
    <source>
        <dbReference type="Proteomes" id="UP000215914"/>
    </source>
</evidence>
<feature type="region of interest" description="Disordered" evidence="1">
    <location>
        <begin position="877"/>
        <end position="934"/>
    </location>
</feature>
<dbReference type="Gene3D" id="3.60.21.10">
    <property type="match status" value="1"/>
</dbReference>
<keyword evidence="2" id="KW-0812">Transmembrane</keyword>
<evidence type="ECO:0000256" key="1">
    <source>
        <dbReference type="SAM" id="MobiDB-lite"/>
    </source>
</evidence>
<keyword evidence="2" id="KW-0472">Membrane</keyword>
<evidence type="ECO:0000256" key="2">
    <source>
        <dbReference type="SAM" id="Phobius"/>
    </source>
</evidence>
<feature type="transmembrane region" description="Helical" evidence="2">
    <location>
        <begin position="690"/>
        <end position="711"/>
    </location>
</feature>
<evidence type="ECO:0000313" key="5">
    <source>
        <dbReference type="EMBL" id="OTG16122.1"/>
    </source>
</evidence>
<feature type="transmembrane region" description="Helical" evidence="2">
    <location>
        <begin position="82"/>
        <end position="101"/>
    </location>
</feature>
<feature type="compositionally biased region" description="Basic and acidic residues" evidence="1">
    <location>
        <begin position="955"/>
        <end position="997"/>
    </location>
</feature>
<reference evidence="5" key="2">
    <citation type="submission" date="2017-02" db="EMBL/GenBank/DDBJ databases">
        <title>Sunflower complete genome.</title>
        <authorList>
            <person name="Langlade N."/>
            <person name="Munos S."/>
        </authorList>
    </citation>
    <scope>NUCLEOTIDE SEQUENCE [LARGE SCALE GENOMIC DNA]</scope>
    <source>
        <tissue evidence="5">Leaves</tissue>
    </source>
</reference>
<evidence type="ECO:0000313" key="4">
    <source>
        <dbReference type="EMBL" id="KAF5792364.1"/>
    </source>
</evidence>
<dbReference type="EMBL" id="CM007898">
    <property type="protein sequence ID" value="OTG16122.1"/>
    <property type="molecule type" value="Genomic_DNA"/>
</dbReference>
<organism evidence="5 6">
    <name type="scientific">Helianthus annuus</name>
    <name type="common">Common sunflower</name>
    <dbReference type="NCBI Taxonomy" id="4232"/>
    <lineage>
        <taxon>Eukaryota</taxon>
        <taxon>Viridiplantae</taxon>
        <taxon>Streptophyta</taxon>
        <taxon>Embryophyta</taxon>
        <taxon>Tracheophyta</taxon>
        <taxon>Spermatophyta</taxon>
        <taxon>Magnoliopsida</taxon>
        <taxon>eudicotyledons</taxon>
        <taxon>Gunneridae</taxon>
        <taxon>Pentapetalae</taxon>
        <taxon>asterids</taxon>
        <taxon>campanulids</taxon>
        <taxon>Asterales</taxon>
        <taxon>Asteraceae</taxon>
        <taxon>Asteroideae</taxon>
        <taxon>Heliantheae alliance</taxon>
        <taxon>Heliantheae</taxon>
        <taxon>Helianthus</taxon>
    </lineage>
</organism>
<dbReference type="Proteomes" id="UP000215914">
    <property type="component" value="Chromosome 9"/>
</dbReference>
<dbReference type="EMBL" id="MNCJ02000324">
    <property type="protein sequence ID" value="KAF5792364.1"/>
    <property type="molecule type" value="Genomic_DNA"/>
</dbReference>
<dbReference type="SUPFAM" id="SSF56300">
    <property type="entry name" value="Metallo-dependent phosphatases"/>
    <property type="match status" value="1"/>
</dbReference>
<dbReference type="AlphaFoldDB" id="A0A251TZX6"/>
<proteinExistence type="predicted"/>
<name>A0A251TZX6_HELAN</name>
<dbReference type="InterPro" id="IPR029052">
    <property type="entry name" value="Metallo-depent_PP-like"/>
</dbReference>
<keyword evidence="2" id="KW-1133">Transmembrane helix</keyword>
<gene>
    <name evidence="5" type="ORF">HannXRQ_Chr09g0267941</name>
    <name evidence="4" type="ORF">HanXRQr2_Chr09g0405191</name>
</gene>
<sequence>MDMKTLLTYLKLIYPRPHEHSSYAIIAVALSLVFVSPENMRTLTDKLDSYHMMKWWSISAVLLQFFYFFISPFVRKLSYSNFVRWYVTWILAAALYHLPSFQSVGVDTRMNSSLFSTMFVSSLFVLIHLHLLYHGLRYGLKDTGLVSGVAVRRSMISHVIQHCTLLWAFGISWSAPVGSDHDDPLPSKPAIYGESSDEISPIYSLWGLYIFLYITNFFVDILTRWALKQVQLVEESEDNHPKFLDMVPWYSGTSADLFKTLFDLLVSVTVFLGRFDMRMMQATMNDSRDGANQEDFLYDHFSEKKEFWFDFMADTGDGGNSSYSIARLLAQRSLHARKNDSLIELPRGDLLLIGGDLAYPNPSTDTYEERFFYPFEEALPPPSWYNKKHLAVNKPELPVGVFDIRQYSGPQSFVIPGNHDWIDGLQTFMRYICQKSWLGGWLMPQKKSYFALQLPKGWWVFGLDVALHNDIDSFQFKFFSELIRNRVKENDFVIVMTHAPNWILDSYWNDETGKNVSHLISDHLMGKCKLRIAGDLHHYMRHSSRKPATVQHLLVNGGGGAFLHPTHVFSNHIEAYGTTYETEATYPSVQDSIRLAKDNIDKFRIENRQFDFVGGIIYFILTFSMFPLCDLDHILQDDTISGHMKNLFGAVWDAFMYMVGQSYVSFVGALILLVAAILFVPSKVSKKKRVIIGVLHVSAHIVLALVLMLLMELCIQICIRNNLLATSDYHSLYEWYRIVESEQFPDSAGLRARIEQWTFGLYPACIKYLMSAFDVPEVMAVTRTNICKNGMVSLSRGSATIYYVSVFLYFWVLSTPVVSIVFGSYLYICVNWLHLHFDEAFSSLRIADYKSFTRFHIKEDGSLEVFTLAVDKVPKEWKRRSDSDNKSESHSDSINESKRKMDSNLDNESNQQEHMRQDPSKWEANPFHQDPTKTVRIVDHFVIKRETCSESSNESELKPHSESENKSELKLHSDSDNDSELKPHSDTNDKSEWKMDSDSNDESLETMSK</sequence>
<dbReference type="GO" id="GO:0016787">
    <property type="term" value="F:hydrolase activity"/>
    <property type="evidence" value="ECO:0007669"/>
    <property type="project" value="InterPro"/>
</dbReference>
<feature type="domain" description="Calcineurin-like phosphoesterase" evidence="3">
    <location>
        <begin position="311"/>
        <end position="511"/>
    </location>
</feature>
<feature type="transmembrane region" description="Helical" evidence="2">
    <location>
        <begin position="113"/>
        <end position="133"/>
    </location>
</feature>
<dbReference type="InterPro" id="IPR004843">
    <property type="entry name" value="Calcineurin-like_PHP"/>
</dbReference>
<feature type="compositionally biased region" description="Acidic residues" evidence="1">
    <location>
        <begin position="998"/>
        <end position="1009"/>
    </location>
</feature>
<dbReference type="PANTHER" id="PTHR34211:SF8">
    <property type="entry name" value="CALCINEURIN-LIKE PHOSPHOESTERASE DOMAIN, APAH TYPE, METALLO-DEPENDENT PHOSPHATASE"/>
    <property type="match status" value="1"/>
</dbReference>
<feature type="compositionally biased region" description="Basic and acidic residues" evidence="1">
    <location>
        <begin position="877"/>
        <end position="903"/>
    </location>
</feature>
<dbReference type="PANTHER" id="PTHR34211">
    <property type="entry name" value="CALCINEURIN-LIKE METALLO-PHOSPHOESTERASE SUPERFAMILY PROTEIN"/>
    <property type="match status" value="1"/>
</dbReference>
<accession>A0A251TZX6</accession>
<protein>
    <submittedName>
        <fullName evidence="4">Calcineurin-like phosphoesterase domain, ApaH type, metallo-dependent phosphatase</fullName>
    </submittedName>
    <submittedName>
        <fullName evidence="5">Putative metallo-dependent phosphatase-like protein</fullName>
    </submittedName>
</protein>
<reference evidence="4" key="3">
    <citation type="submission" date="2020-06" db="EMBL/GenBank/DDBJ databases">
        <title>Helianthus annuus Genome sequencing and assembly Release 2.</title>
        <authorList>
            <person name="Gouzy J."/>
            <person name="Langlade N."/>
            <person name="Munos S."/>
        </authorList>
    </citation>
    <scope>NUCLEOTIDE SEQUENCE</scope>
    <source>
        <tissue evidence="4">Leaves</tissue>
    </source>
</reference>
<feature type="transmembrane region" description="Helical" evidence="2">
    <location>
        <begin position="801"/>
        <end position="828"/>
    </location>
</feature>
<dbReference type="Gramene" id="mRNA:HanXRQr2_Chr09g0405191">
    <property type="protein sequence ID" value="mRNA:HanXRQr2_Chr09g0405191"/>
    <property type="gene ID" value="HanXRQr2_Chr09g0405191"/>
</dbReference>
<feature type="transmembrane region" description="Helical" evidence="2">
    <location>
        <begin position="612"/>
        <end position="635"/>
    </location>
</feature>
<feature type="transmembrane region" description="Helical" evidence="2">
    <location>
        <begin position="21"/>
        <end position="40"/>
    </location>
</feature>
<evidence type="ECO:0000259" key="3">
    <source>
        <dbReference type="Pfam" id="PF00149"/>
    </source>
</evidence>
<feature type="compositionally biased region" description="Basic and acidic residues" evidence="1">
    <location>
        <begin position="911"/>
        <end position="921"/>
    </location>
</feature>